<evidence type="ECO:0000259" key="1">
    <source>
        <dbReference type="Pfam" id="PF00326"/>
    </source>
</evidence>
<dbReference type="SUPFAM" id="SSF53474">
    <property type="entry name" value="alpha/beta-Hydrolases"/>
    <property type="match status" value="1"/>
</dbReference>
<dbReference type="EMBL" id="FXAU01000001">
    <property type="protein sequence ID" value="SMG09233.1"/>
    <property type="molecule type" value="Genomic_DNA"/>
</dbReference>
<dbReference type="Gene3D" id="2.140.10.30">
    <property type="entry name" value="Dipeptidylpeptidase IV, N-terminal domain"/>
    <property type="match status" value="1"/>
</dbReference>
<dbReference type="Gene3D" id="3.40.50.1820">
    <property type="entry name" value="alpha/beta hydrolase"/>
    <property type="match status" value="1"/>
</dbReference>
<evidence type="ECO:0000259" key="2">
    <source>
        <dbReference type="Pfam" id="PF00930"/>
    </source>
</evidence>
<dbReference type="GO" id="GO:0008239">
    <property type="term" value="F:dipeptidyl-peptidase activity"/>
    <property type="evidence" value="ECO:0007669"/>
    <property type="project" value="TreeGrafter"/>
</dbReference>
<dbReference type="Proteomes" id="UP000192980">
    <property type="component" value="Unassembled WGS sequence"/>
</dbReference>
<sequence length="727" mass="82335">MHKSLNRKISRWVIGVFFFSSLSLSAQQQWTPDGNGYYLFSPDRGIETVDVLGKKTPEAFIPPALLIPPGATKPLSVQHFEVSANGELVLLFANTKRVWRENTRGDYWIYNKKDKSLKQLGKNLPSASLMFAKFSPDGSKVAYVSKHNIYIESLDTYKPQQITTDGTDRMINGTFDWAYEEEFGTKDGFRWSPDGGKIAYWKQDARHTRNFLMINNTDSLYSFTIPVEYPKVGLDPSGTTIWFYDLKKRENSQAKIAGDPVQHYIPRMEWLLDSKGIILQQLTRKQNESKIIVSEASSGQSKTIYTETDAAWIDIKARWNHGDPSGWDWINNGKAFIWVSEQGGFRQIYTIDMEGKASLVTKEPFDMIQIDFIDTQKQDIYFSASPKSATEKFLYRVSIATGQTQRVSPASLQGTNDYKISPNGKLALFNTSSINYQASGAVVSLPEHTQLVAPRRTNQRSPDDNHRAEFFQVTTVDGITLDGWVVKPLNFDPTKKYPVVFYVYGEPASQTVTNNFYTGYNRLYEGNMAADGYVYISLENRGAPAPRGREWRKSIYRNIGILNIRDQAMGALEVFKWGYIDTSRVAVWGWSGGGATTLNLLGQYPEIYQTGISVAPVTNQLLYDNIYQERYMGLPQENEADFLRGSAITYAKNVKGNLLLVHGTGDDNVHYQNAEVYINELVKHGVPFQMMAYPNRSHSINEGEGTSEHLAKTYTNFLRMYCPPGAR</sequence>
<reference evidence="3 4" key="1">
    <citation type="submission" date="2017-04" db="EMBL/GenBank/DDBJ databases">
        <authorList>
            <person name="Afonso C.L."/>
            <person name="Miller P.J."/>
            <person name="Scott M.A."/>
            <person name="Spackman E."/>
            <person name="Goraichik I."/>
            <person name="Dimitrov K.M."/>
            <person name="Suarez D.L."/>
            <person name="Swayne D.E."/>
        </authorList>
    </citation>
    <scope>NUCLEOTIDE SEQUENCE [LARGE SCALE GENOMIC DNA]</scope>
    <source>
        <strain evidence="3 4">DSM 22418</strain>
    </source>
</reference>
<dbReference type="Pfam" id="PF00930">
    <property type="entry name" value="DPPIV_N"/>
    <property type="match status" value="1"/>
</dbReference>
<dbReference type="SUPFAM" id="SSF82171">
    <property type="entry name" value="DPP6 N-terminal domain-like"/>
    <property type="match status" value="1"/>
</dbReference>
<dbReference type="GO" id="GO:0008236">
    <property type="term" value="F:serine-type peptidase activity"/>
    <property type="evidence" value="ECO:0007669"/>
    <property type="project" value="InterPro"/>
</dbReference>
<proteinExistence type="predicted"/>
<dbReference type="InterPro" id="IPR029058">
    <property type="entry name" value="AB_hydrolase_fold"/>
</dbReference>
<evidence type="ECO:0000313" key="3">
    <source>
        <dbReference type="EMBL" id="SMG09233.1"/>
    </source>
</evidence>
<dbReference type="OrthoDB" id="9777457at2"/>
<feature type="domain" description="Dipeptidylpeptidase IV N-terminal" evidence="2">
    <location>
        <begin position="83"/>
        <end position="433"/>
    </location>
</feature>
<dbReference type="PANTHER" id="PTHR11731:SF193">
    <property type="entry name" value="DIPEPTIDYL PEPTIDASE 9"/>
    <property type="match status" value="1"/>
</dbReference>
<dbReference type="InterPro" id="IPR001375">
    <property type="entry name" value="Peptidase_S9_cat"/>
</dbReference>
<name>A0A1X7I608_9SPHI</name>
<dbReference type="AlphaFoldDB" id="A0A1X7I608"/>
<organism evidence="3 4">
    <name type="scientific">Sphingobacterium psychroaquaticum</name>
    <dbReference type="NCBI Taxonomy" id="561061"/>
    <lineage>
        <taxon>Bacteria</taxon>
        <taxon>Pseudomonadati</taxon>
        <taxon>Bacteroidota</taxon>
        <taxon>Sphingobacteriia</taxon>
        <taxon>Sphingobacteriales</taxon>
        <taxon>Sphingobacteriaceae</taxon>
        <taxon>Sphingobacterium</taxon>
    </lineage>
</organism>
<dbReference type="PANTHER" id="PTHR11731">
    <property type="entry name" value="PROTEASE FAMILY S9B,C DIPEPTIDYL-PEPTIDASE IV-RELATED"/>
    <property type="match status" value="1"/>
</dbReference>
<dbReference type="RefSeq" id="WP_085471325.1">
    <property type="nucleotide sequence ID" value="NZ_CP038029.1"/>
</dbReference>
<feature type="domain" description="Peptidase S9 prolyl oligopeptidase catalytic" evidence="1">
    <location>
        <begin position="528"/>
        <end position="719"/>
    </location>
</feature>
<accession>A0A1X7I608</accession>
<dbReference type="STRING" id="561061.SAMN05660862_0445"/>
<protein>
    <submittedName>
        <fullName evidence="3">Dipeptidyl-peptidase-4</fullName>
    </submittedName>
</protein>
<keyword evidence="4" id="KW-1185">Reference proteome</keyword>
<evidence type="ECO:0000313" key="4">
    <source>
        <dbReference type="Proteomes" id="UP000192980"/>
    </source>
</evidence>
<dbReference type="InterPro" id="IPR050278">
    <property type="entry name" value="Serine_Prot_S9B/DPPIV"/>
</dbReference>
<dbReference type="GO" id="GO:0006508">
    <property type="term" value="P:proteolysis"/>
    <property type="evidence" value="ECO:0007669"/>
    <property type="project" value="InterPro"/>
</dbReference>
<gene>
    <name evidence="3" type="ORF">SAMN05660862_0445</name>
</gene>
<dbReference type="Pfam" id="PF00326">
    <property type="entry name" value="Peptidase_S9"/>
    <property type="match status" value="1"/>
</dbReference>
<dbReference type="InterPro" id="IPR002469">
    <property type="entry name" value="Peptidase_S9B_N"/>
</dbReference>